<reference evidence="3" key="1">
    <citation type="journal article" date="2015" name="Nat. Genet.">
        <title>The genome and transcriptome of the zoonotic hookworm Ancylostoma ceylanicum identify infection-specific gene families.</title>
        <authorList>
            <person name="Schwarz E.M."/>
            <person name="Hu Y."/>
            <person name="Antoshechkin I."/>
            <person name="Miller M.M."/>
            <person name="Sternberg P.W."/>
            <person name="Aroian R.V."/>
        </authorList>
    </citation>
    <scope>NUCLEOTIDE SEQUENCE</scope>
    <source>
        <strain evidence="3">HY135</strain>
    </source>
</reference>
<feature type="transmembrane region" description="Helical" evidence="1">
    <location>
        <begin position="128"/>
        <end position="149"/>
    </location>
</feature>
<feature type="transmembrane region" description="Helical" evidence="1">
    <location>
        <begin position="201"/>
        <end position="223"/>
    </location>
</feature>
<feature type="transmembrane region" description="Helical" evidence="1">
    <location>
        <begin position="161"/>
        <end position="177"/>
    </location>
</feature>
<sequence>MNSSTTEEALQIIQNVNTFVATALSFLVHGYIIRRLLRKYSLLTLYQNLLVAQSSVYIIGTILRFCVNRAVTLKMDESVGYSFIHVANWVKTVFEFSVSIVEDAEGLMLIIFNGHRLLIFLRPRFIKGFYLVTIPSSLIFIACDAYIDIFNPDFRPNLSDVFFVAICAITIGCYVILRRHVRRNTYSDAVKRMQNKLSSSLLMEIFVHLVALALTDIVGPIIILVQNAFGINGRAFTVIGVIYIMVVYMLFMWYPVAIGAIVRWSISGFLRIECRNRTFSSYGRIHTTKVFFRPTAYHIVVRLCTGLSLALKTYSLVFPRFKMGMTASAADKAVQTVQHVNTLVATIISLLVHGYIIRQILRKYSVLTQYQNLLVAQSSLYVVGTILRFCMNQTVTLDLELVIGYSFIPVAKWVEVAVEFSINLVEGAEGVVLVIFNVHRLLIFLRPHFIKPFYVVTIPTSLSFIIFDSYVDTFNPDLCPFLSDGFYVAICGITIACYILLRRHFRSRVYSDIVKRMQNKLSRSLLMQIFVHLSALALVDVVRPVIDLVLRPFNANKKTLIIINVVYFTFVNMVFIWYPVAIGIIIKWSISGFLRRSDSDSSVKEFTLVRRSTLEKSSHKALKY</sequence>
<keyword evidence="1" id="KW-0472">Membrane</keyword>
<feature type="transmembrane region" description="Helical" evidence="1">
    <location>
        <begin position="486"/>
        <end position="505"/>
    </location>
</feature>
<keyword evidence="1" id="KW-0812">Transmembrane</keyword>
<feature type="transmembrane region" description="Helical" evidence="1">
    <location>
        <begin position="299"/>
        <end position="317"/>
    </location>
</feature>
<dbReference type="AlphaFoldDB" id="A0A016S597"/>
<protein>
    <submittedName>
        <fullName evidence="2">Uncharacterized protein</fullName>
    </submittedName>
</protein>
<feature type="transmembrane region" description="Helical" evidence="1">
    <location>
        <begin position="235"/>
        <end position="262"/>
    </location>
</feature>
<feature type="transmembrane region" description="Helical" evidence="1">
    <location>
        <begin position="45"/>
        <end position="67"/>
    </location>
</feature>
<keyword evidence="3" id="KW-1185">Reference proteome</keyword>
<dbReference type="EMBL" id="JARK01001635">
    <property type="protein sequence ID" value="EYB85409.1"/>
    <property type="molecule type" value="Genomic_DNA"/>
</dbReference>
<feature type="transmembrane region" description="Helical" evidence="1">
    <location>
        <begin position="525"/>
        <end position="546"/>
    </location>
</feature>
<feature type="transmembrane region" description="Helical" evidence="1">
    <location>
        <begin position="566"/>
        <end position="586"/>
    </location>
</feature>
<accession>A0A016S597</accession>
<feature type="transmembrane region" description="Helical" evidence="1">
    <location>
        <begin position="12"/>
        <end position="33"/>
    </location>
</feature>
<feature type="transmembrane region" description="Helical" evidence="1">
    <location>
        <begin position="337"/>
        <end position="357"/>
    </location>
</feature>
<comment type="caution">
    <text evidence="2">The sequence shown here is derived from an EMBL/GenBank/DDBJ whole genome shotgun (WGS) entry which is preliminary data.</text>
</comment>
<evidence type="ECO:0000256" key="1">
    <source>
        <dbReference type="SAM" id="Phobius"/>
    </source>
</evidence>
<proteinExistence type="predicted"/>
<dbReference type="Proteomes" id="UP000024635">
    <property type="component" value="Unassembled WGS sequence"/>
</dbReference>
<organism evidence="2 3">
    <name type="scientific">Ancylostoma ceylanicum</name>
    <dbReference type="NCBI Taxonomy" id="53326"/>
    <lineage>
        <taxon>Eukaryota</taxon>
        <taxon>Metazoa</taxon>
        <taxon>Ecdysozoa</taxon>
        <taxon>Nematoda</taxon>
        <taxon>Chromadorea</taxon>
        <taxon>Rhabditida</taxon>
        <taxon>Rhabditina</taxon>
        <taxon>Rhabditomorpha</taxon>
        <taxon>Strongyloidea</taxon>
        <taxon>Ancylostomatidae</taxon>
        <taxon>Ancylostomatinae</taxon>
        <taxon>Ancylostoma</taxon>
    </lineage>
</organism>
<feature type="transmembrane region" description="Helical" evidence="1">
    <location>
        <begin position="449"/>
        <end position="466"/>
    </location>
</feature>
<keyword evidence="1" id="KW-1133">Transmembrane helix</keyword>
<gene>
    <name evidence="2" type="primary">Acey_s0299.g1793</name>
    <name evidence="2" type="ORF">Y032_0299g1793</name>
</gene>
<dbReference type="OrthoDB" id="5805314at2759"/>
<name>A0A016S597_9BILA</name>
<evidence type="ECO:0000313" key="2">
    <source>
        <dbReference type="EMBL" id="EYB85409.1"/>
    </source>
</evidence>
<evidence type="ECO:0000313" key="3">
    <source>
        <dbReference type="Proteomes" id="UP000024635"/>
    </source>
</evidence>